<comment type="similarity">
    <text evidence="8">Belongs to the activator 1 small subunits family. CTF18 subfamily.</text>
</comment>
<keyword evidence="5" id="KW-0238">DNA-binding</keyword>
<feature type="compositionally biased region" description="Basic and acidic residues" evidence="9">
    <location>
        <begin position="166"/>
        <end position="179"/>
    </location>
</feature>
<feature type="region of interest" description="Disordered" evidence="9">
    <location>
        <begin position="1051"/>
        <end position="1091"/>
    </location>
</feature>
<dbReference type="EMBL" id="SDOX01000095">
    <property type="protein sequence ID" value="TFJ82752.1"/>
    <property type="molecule type" value="Genomic_DNA"/>
</dbReference>
<name>A0A4D9CU49_9STRA</name>
<evidence type="ECO:0000259" key="10">
    <source>
        <dbReference type="SMART" id="SM00382"/>
    </source>
</evidence>
<comment type="caution">
    <text evidence="11">The sequence shown here is derived from an EMBL/GenBank/DDBJ whole genome shotgun (WGS) entry which is preliminary data.</text>
</comment>
<evidence type="ECO:0000313" key="12">
    <source>
        <dbReference type="Proteomes" id="UP000355283"/>
    </source>
</evidence>
<dbReference type="InterPro" id="IPR027417">
    <property type="entry name" value="P-loop_NTPase"/>
</dbReference>
<dbReference type="GO" id="GO:0005524">
    <property type="term" value="F:ATP binding"/>
    <property type="evidence" value="ECO:0007669"/>
    <property type="project" value="UniProtKB-KW"/>
</dbReference>
<evidence type="ECO:0000256" key="2">
    <source>
        <dbReference type="ARBA" id="ARBA00022705"/>
    </source>
</evidence>
<feature type="region of interest" description="Disordered" evidence="9">
    <location>
        <begin position="115"/>
        <end position="210"/>
    </location>
</feature>
<feature type="region of interest" description="Disordered" evidence="9">
    <location>
        <begin position="394"/>
        <end position="459"/>
    </location>
</feature>
<dbReference type="Gene3D" id="1.10.8.60">
    <property type="match status" value="1"/>
</dbReference>
<protein>
    <recommendedName>
        <fullName evidence="10">AAA+ ATPase domain-containing protein</fullName>
    </recommendedName>
</protein>
<dbReference type="Gene3D" id="3.40.50.300">
    <property type="entry name" value="P-loop containing nucleotide triphosphate hydrolases"/>
    <property type="match status" value="1"/>
</dbReference>
<feature type="compositionally biased region" description="Basic and acidic residues" evidence="9">
    <location>
        <begin position="141"/>
        <end position="157"/>
    </location>
</feature>
<feature type="compositionally biased region" description="Basic residues" evidence="9">
    <location>
        <begin position="196"/>
        <end position="205"/>
    </location>
</feature>
<feature type="region of interest" description="Disordered" evidence="9">
    <location>
        <begin position="710"/>
        <end position="736"/>
    </location>
</feature>
<evidence type="ECO:0000256" key="5">
    <source>
        <dbReference type="ARBA" id="ARBA00023125"/>
    </source>
</evidence>
<dbReference type="InterPro" id="IPR003959">
    <property type="entry name" value="ATPase_AAA_core"/>
</dbReference>
<evidence type="ECO:0000256" key="3">
    <source>
        <dbReference type="ARBA" id="ARBA00022741"/>
    </source>
</evidence>
<feature type="region of interest" description="Disordered" evidence="9">
    <location>
        <begin position="33"/>
        <end position="101"/>
    </location>
</feature>
<keyword evidence="3" id="KW-0547">Nucleotide-binding</keyword>
<dbReference type="CDD" id="cd18140">
    <property type="entry name" value="HLD_clamp_RFC"/>
    <property type="match status" value="1"/>
</dbReference>
<dbReference type="OrthoDB" id="2195431at2759"/>
<feature type="compositionally biased region" description="Gly residues" evidence="9">
    <location>
        <begin position="402"/>
        <end position="422"/>
    </location>
</feature>
<feature type="region of interest" description="Disordered" evidence="9">
    <location>
        <begin position="543"/>
        <end position="563"/>
    </location>
</feature>
<dbReference type="PANTHER" id="PTHR46765">
    <property type="entry name" value="P-LOOP CONTAINING NUCLEOSIDE TRIPHOSPHATE HYDROLASES SUPERFAMILY PROTEIN"/>
    <property type="match status" value="1"/>
</dbReference>
<dbReference type="Pfam" id="PF00004">
    <property type="entry name" value="AAA"/>
    <property type="match status" value="1"/>
</dbReference>
<evidence type="ECO:0000256" key="9">
    <source>
        <dbReference type="SAM" id="MobiDB-lite"/>
    </source>
</evidence>
<dbReference type="InterPro" id="IPR053016">
    <property type="entry name" value="CTF18-RFC_complex"/>
</dbReference>
<keyword evidence="7" id="KW-0131">Cell cycle</keyword>
<evidence type="ECO:0000256" key="6">
    <source>
        <dbReference type="ARBA" id="ARBA00023242"/>
    </source>
</evidence>
<organism evidence="11 12">
    <name type="scientific">Nannochloropsis salina CCMP1776</name>
    <dbReference type="NCBI Taxonomy" id="1027361"/>
    <lineage>
        <taxon>Eukaryota</taxon>
        <taxon>Sar</taxon>
        <taxon>Stramenopiles</taxon>
        <taxon>Ochrophyta</taxon>
        <taxon>Eustigmatophyceae</taxon>
        <taxon>Eustigmatales</taxon>
        <taxon>Monodopsidaceae</taxon>
        <taxon>Microchloropsis</taxon>
        <taxon>Microchloropsis salina</taxon>
    </lineage>
</organism>
<feature type="domain" description="AAA+ ATPase" evidence="10">
    <location>
        <begin position="451"/>
        <end position="607"/>
    </location>
</feature>
<evidence type="ECO:0000256" key="1">
    <source>
        <dbReference type="ARBA" id="ARBA00004123"/>
    </source>
</evidence>
<reference evidence="11 12" key="1">
    <citation type="submission" date="2019-01" db="EMBL/GenBank/DDBJ databases">
        <title>Nuclear Genome Assembly of the Microalgal Biofuel strain Nannochloropsis salina CCMP1776.</title>
        <authorList>
            <person name="Hovde B."/>
        </authorList>
    </citation>
    <scope>NUCLEOTIDE SEQUENCE [LARGE SCALE GENOMIC DNA]</scope>
    <source>
        <strain evidence="11 12">CCMP1776</strain>
    </source>
</reference>
<dbReference type="GO" id="GO:0005634">
    <property type="term" value="C:nucleus"/>
    <property type="evidence" value="ECO:0007669"/>
    <property type="project" value="UniProtKB-SubCell"/>
</dbReference>
<dbReference type="SMART" id="SM00382">
    <property type="entry name" value="AAA"/>
    <property type="match status" value="1"/>
</dbReference>
<proteinExistence type="inferred from homology"/>
<dbReference type="GO" id="GO:0006260">
    <property type="term" value="P:DNA replication"/>
    <property type="evidence" value="ECO:0007669"/>
    <property type="project" value="UniProtKB-KW"/>
</dbReference>
<gene>
    <name evidence="11" type="ORF">NSK_005945</name>
</gene>
<evidence type="ECO:0000256" key="8">
    <source>
        <dbReference type="ARBA" id="ARBA00043975"/>
    </source>
</evidence>
<evidence type="ECO:0000256" key="7">
    <source>
        <dbReference type="ARBA" id="ARBA00023306"/>
    </source>
</evidence>
<dbReference type="InterPro" id="IPR003593">
    <property type="entry name" value="AAA+_ATPase"/>
</dbReference>
<comment type="subcellular location">
    <subcellularLocation>
        <location evidence="1">Nucleus</location>
    </subcellularLocation>
</comment>
<feature type="compositionally biased region" description="Basic and acidic residues" evidence="9">
    <location>
        <begin position="724"/>
        <end position="736"/>
    </location>
</feature>
<sequence>MDDFDEDLDAMLAAEAAIDMEQKVIEESYAEMDPDMFDGDSYPLEENLPPTAQLVSTKSDGHILGAGPAPPRKRVVGDEDEEDPKDDANGPSSAGLSALNAPGVLTEVRTISENAGALPFPPEEAKRSGPVSRPAALAFRLAKEGTRRKREQEERAMDILPDMQSEDWRQAGSEPREAGGDGGHAGQGEDTASHPSRMKRRKLYKGKTGASEESVAFGLENLVLATGSAQAQVPRLSKRTREAHLLPRPPPGQRALRIVTGRGGLFYVRCQGRGEGSRAGVGEGEEAGEAALPLASRLAKLQSDLAGGGGRAGWAKEAAAGEEDGPVGGERVGEGAVQAIRAEPASEQLWVSRYSPSAFAHLLSEEATNREVLRLLRQWDAFVFKRAVPKRLAEASGPGRKMWGGQGGGSSQAGHDGAGQEGPGRWTGKSDPDLGDTDLSLQRRDRRPEPSARAILLAGPPGIGKTTLAHVIAEHCGYRPLEINASDDRSAGALREKMTRAMENQAVLGDKRPNCIILDEVDGIEGKAAMKMIVNMIKAPLKGKQKGSAGSKDEAGGHSGADGSVSCPPLTRPLICICNDLYVPALRALREVATVFRFRRRTNPRLLQRLKTICQAENLPVEGVALSVLCEASGHDVRSCLNTLQFFQARLPAAVLSQGQGQKEQDKPPAAFASHLSRQLLEYVGEGLKDQEKDMLQVCQSLFRKPASKATATPALLPGEEGAGTEKRAQSRGRDTDRVMASVASYSDHAHVLLAAQENYCQLRFTDPNLTKVLHAAEWLAFSDLVQGRQMEGHHVMEDLHLATAAALHLLCRVETRPRLALPRKDHEYRSARLSRQHILQSFGEGCSLQAMWARRPTPVVLDVVSPLMHILNPNLRPVNPDLYSFAEKAGLRHLVDVLLACGISYVQSPGSGLSHPHQHSGAPERLEMLPALVHLAEFGLANDGTGAPRSETLPVQRPRPPRLLPAFVKLLATQEAKLEALRRTELRKTDALKAKKGMSSSTGQGPRLNGLPSKAAASREATPGPNIALLVAKEEEEPGPKAWYVKLGTKRSTTKTKSRTQTDGSHVGDTGTQGLNLGEGLFPPEHKQSAAKKSTVRFKYVAGYTNAVRRPVYMKDML</sequence>
<dbReference type="GO" id="GO:0003677">
    <property type="term" value="F:DNA binding"/>
    <property type="evidence" value="ECO:0007669"/>
    <property type="project" value="UniProtKB-KW"/>
</dbReference>
<feature type="region of interest" description="Disordered" evidence="9">
    <location>
        <begin position="311"/>
        <end position="331"/>
    </location>
</feature>
<evidence type="ECO:0000313" key="11">
    <source>
        <dbReference type="EMBL" id="TFJ82752.1"/>
    </source>
</evidence>
<dbReference type="Proteomes" id="UP000355283">
    <property type="component" value="Unassembled WGS sequence"/>
</dbReference>
<dbReference type="GO" id="GO:0016887">
    <property type="term" value="F:ATP hydrolysis activity"/>
    <property type="evidence" value="ECO:0007669"/>
    <property type="project" value="InterPro"/>
</dbReference>
<evidence type="ECO:0000256" key="4">
    <source>
        <dbReference type="ARBA" id="ARBA00022840"/>
    </source>
</evidence>
<keyword evidence="12" id="KW-1185">Reference proteome</keyword>
<accession>A0A4D9CU49</accession>
<keyword evidence="2" id="KW-0235">DNA replication</keyword>
<feature type="compositionally biased region" description="Basic and acidic residues" evidence="9">
    <location>
        <begin position="441"/>
        <end position="450"/>
    </location>
</feature>
<keyword evidence="6" id="KW-0539">Nucleus</keyword>
<dbReference type="PANTHER" id="PTHR46765:SF1">
    <property type="entry name" value="P-LOOP CONTAINING NUCLEOSIDE TRIPHOSPHATE HYDROLASES SUPERFAMILY PROTEIN"/>
    <property type="match status" value="1"/>
</dbReference>
<dbReference type="InterPro" id="IPR047854">
    <property type="entry name" value="RFC_lid"/>
</dbReference>
<dbReference type="SUPFAM" id="SSF52540">
    <property type="entry name" value="P-loop containing nucleoside triphosphate hydrolases"/>
    <property type="match status" value="1"/>
</dbReference>
<dbReference type="CDD" id="cd00009">
    <property type="entry name" value="AAA"/>
    <property type="match status" value="1"/>
</dbReference>
<feature type="region of interest" description="Disordered" evidence="9">
    <location>
        <begin position="990"/>
        <end position="1023"/>
    </location>
</feature>
<dbReference type="AlphaFoldDB" id="A0A4D9CU49"/>
<keyword evidence="4" id="KW-0067">ATP-binding</keyword>